<evidence type="ECO:0000256" key="2">
    <source>
        <dbReference type="ARBA" id="ARBA00006054"/>
    </source>
</evidence>
<feature type="binding site" evidence="7">
    <location>
        <position position="85"/>
    </location>
    <ligand>
        <name>substrate</name>
    </ligand>
</feature>
<dbReference type="InterPro" id="IPR036291">
    <property type="entry name" value="NAD(P)-bd_dom_sf"/>
</dbReference>
<evidence type="ECO:0000256" key="1">
    <source>
        <dbReference type="ARBA" id="ARBA00004843"/>
    </source>
</evidence>
<feature type="binding site" evidence="7">
    <location>
        <position position="91"/>
    </location>
    <ligand>
        <name>substrate</name>
    </ligand>
</feature>
<dbReference type="GO" id="GO:0006096">
    <property type="term" value="P:glycolytic process"/>
    <property type="evidence" value="ECO:0007669"/>
    <property type="project" value="UniProtKB-UniRule"/>
</dbReference>
<dbReference type="InterPro" id="IPR022383">
    <property type="entry name" value="Lactate/malate_DH_C"/>
</dbReference>
<name>A0A9D2C0G1_9FIRM</name>
<gene>
    <name evidence="7" type="primary">ldh</name>
    <name evidence="12" type="ORF">H9838_02315</name>
</gene>
<dbReference type="GO" id="GO:0006089">
    <property type="term" value="P:lactate metabolic process"/>
    <property type="evidence" value="ECO:0007669"/>
    <property type="project" value="TreeGrafter"/>
</dbReference>
<dbReference type="EC" id="1.1.1.27" evidence="3 7"/>
<dbReference type="Proteomes" id="UP000823915">
    <property type="component" value="Unassembled WGS sequence"/>
</dbReference>
<dbReference type="Pfam" id="PF02866">
    <property type="entry name" value="Ldh_1_C"/>
    <property type="match status" value="1"/>
</dbReference>
<keyword evidence="7" id="KW-0021">Allosteric enzyme</keyword>
<comment type="function">
    <text evidence="7">Catalyzes the conversion of lactate to pyruvate.</text>
</comment>
<dbReference type="InterPro" id="IPR001236">
    <property type="entry name" value="Lactate/malate_DH_N"/>
</dbReference>
<feature type="active site" description="Proton acceptor" evidence="7 8">
    <location>
        <position position="178"/>
    </location>
</feature>
<evidence type="ECO:0000256" key="9">
    <source>
        <dbReference type="PIRSR" id="PIRSR000102-3"/>
    </source>
</evidence>
<feature type="binding site" evidence="7">
    <location>
        <position position="68"/>
    </location>
    <ligand>
        <name>NAD(+)</name>
        <dbReference type="ChEBI" id="CHEBI:57540"/>
    </ligand>
</feature>
<dbReference type="SUPFAM" id="SSF51735">
    <property type="entry name" value="NAD(P)-binding Rossmann-fold domains"/>
    <property type="match status" value="1"/>
</dbReference>
<comment type="caution">
    <text evidence="12">The sequence shown here is derived from an EMBL/GenBank/DDBJ whole genome shotgun (WGS) entry which is preliminary data.</text>
</comment>
<dbReference type="SUPFAM" id="SSF56327">
    <property type="entry name" value="LDH C-terminal domain-like"/>
    <property type="match status" value="1"/>
</dbReference>
<feature type="binding site" evidence="7">
    <location>
        <position position="146"/>
    </location>
    <ligand>
        <name>NAD(+)</name>
        <dbReference type="ChEBI" id="CHEBI:57540"/>
    </ligand>
</feature>
<dbReference type="NCBIfam" id="NF000824">
    <property type="entry name" value="PRK00066.1"/>
    <property type="match status" value="1"/>
</dbReference>
<feature type="binding site" evidence="7">
    <location>
        <position position="156"/>
    </location>
    <ligand>
        <name>beta-D-fructose 1,6-bisphosphate</name>
        <dbReference type="ChEBI" id="CHEBI:32966"/>
        <note>allosteric activator</note>
    </ligand>
</feature>
<evidence type="ECO:0000256" key="5">
    <source>
        <dbReference type="ARBA" id="ARBA00023027"/>
    </source>
</evidence>
<evidence type="ECO:0000256" key="6">
    <source>
        <dbReference type="ARBA" id="ARBA00049258"/>
    </source>
</evidence>
<evidence type="ECO:0000313" key="13">
    <source>
        <dbReference type="Proteomes" id="UP000823915"/>
    </source>
</evidence>
<feature type="binding site" evidence="7">
    <location>
        <position position="104"/>
    </location>
    <ligand>
        <name>NAD(+)</name>
        <dbReference type="ChEBI" id="CHEBI:57540"/>
    </ligand>
</feature>
<protein>
    <recommendedName>
        <fullName evidence="3 7">L-lactate dehydrogenase</fullName>
        <shortName evidence="7">L-LDH</shortName>
        <ecNumber evidence="3 7">1.1.1.27</ecNumber>
    </recommendedName>
</protein>
<comment type="activity regulation">
    <text evidence="7">Allosterically activated by fructose 1,6-bisphosphate (FBP).</text>
</comment>
<evidence type="ECO:0000313" key="12">
    <source>
        <dbReference type="EMBL" id="HIY25991.1"/>
    </source>
</evidence>
<dbReference type="Pfam" id="PF00056">
    <property type="entry name" value="Ldh_1_N"/>
    <property type="match status" value="1"/>
</dbReference>
<comment type="caution">
    <text evidence="7">Lacks conserved residue(s) required for the propagation of feature annotation.</text>
</comment>
<evidence type="ECO:0000259" key="10">
    <source>
        <dbReference type="Pfam" id="PF00056"/>
    </source>
</evidence>
<comment type="similarity">
    <text evidence="2 7">Belongs to the LDH/MDH superfamily. LDH family.</text>
</comment>
<evidence type="ECO:0000256" key="3">
    <source>
        <dbReference type="ARBA" id="ARBA00012967"/>
    </source>
</evidence>
<feature type="domain" description="Lactate/malate dehydrogenase N-terminal" evidence="10">
    <location>
        <begin position="7"/>
        <end position="145"/>
    </location>
</feature>
<feature type="domain" description="Lactate/malate dehydrogenase C-terminal" evidence="11">
    <location>
        <begin position="148"/>
        <end position="312"/>
    </location>
</feature>
<evidence type="ECO:0000259" key="11">
    <source>
        <dbReference type="Pfam" id="PF02866"/>
    </source>
</evidence>
<evidence type="ECO:0000256" key="8">
    <source>
        <dbReference type="PIRSR" id="PIRSR000102-1"/>
    </source>
</evidence>
<dbReference type="InterPro" id="IPR011304">
    <property type="entry name" value="L-lactate_DH"/>
</dbReference>
<reference evidence="12" key="1">
    <citation type="journal article" date="2021" name="PeerJ">
        <title>Extensive microbial diversity within the chicken gut microbiome revealed by metagenomics and culture.</title>
        <authorList>
            <person name="Gilroy R."/>
            <person name="Ravi A."/>
            <person name="Getino M."/>
            <person name="Pursley I."/>
            <person name="Horton D.L."/>
            <person name="Alikhan N.F."/>
            <person name="Baker D."/>
            <person name="Gharbi K."/>
            <person name="Hall N."/>
            <person name="Watson M."/>
            <person name="Adriaenssens E.M."/>
            <person name="Foster-Nyarko E."/>
            <person name="Jarju S."/>
            <person name="Secka A."/>
            <person name="Antonio M."/>
            <person name="Oren A."/>
            <person name="Chaudhuri R.R."/>
            <person name="La Ragione R."/>
            <person name="Hildebrand F."/>
            <person name="Pallen M.J."/>
        </authorList>
    </citation>
    <scope>NUCLEOTIDE SEQUENCE</scope>
    <source>
        <strain evidence="12">1282</strain>
    </source>
</reference>
<feature type="binding site" evidence="7">
    <location>
        <position position="233"/>
    </location>
    <ligand>
        <name>substrate</name>
    </ligand>
</feature>
<feature type="binding site" evidence="7">
    <location>
        <begin position="82"/>
        <end position="83"/>
    </location>
    <ligand>
        <name>NAD(+)</name>
        <dbReference type="ChEBI" id="CHEBI:57540"/>
    </ligand>
</feature>
<feature type="binding site" evidence="9">
    <location>
        <begin position="12"/>
        <end position="17"/>
    </location>
    <ligand>
        <name>NAD(+)</name>
        <dbReference type="ChEBI" id="CHEBI:57540"/>
    </ligand>
</feature>
<feature type="binding site" evidence="7">
    <location>
        <begin position="123"/>
        <end position="126"/>
    </location>
    <ligand>
        <name>substrate</name>
    </ligand>
</feature>
<dbReference type="PANTHER" id="PTHR43128:SF16">
    <property type="entry name" value="L-LACTATE DEHYDROGENASE"/>
    <property type="match status" value="1"/>
</dbReference>
<dbReference type="Gene3D" id="3.40.50.720">
    <property type="entry name" value="NAD(P)-binding Rossmann-like Domain"/>
    <property type="match status" value="1"/>
</dbReference>
<feature type="binding site" evidence="9">
    <location>
        <position position="98"/>
    </location>
    <ligand>
        <name>NAD(+)</name>
        <dbReference type="ChEBI" id="CHEBI:57540"/>
    </ligand>
</feature>
<comment type="catalytic activity">
    <reaction evidence="6 7">
        <text>(S)-lactate + NAD(+) = pyruvate + NADH + H(+)</text>
        <dbReference type="Rhea" id="RHEA:23444"/>
        <dbReference type="ChEBI" id="CHEBI:15361"/>
        <dbReference type="ChEBI" id="CHEBI:15378"/>
        <dbReference type="ChEBI" id="CHEBI:16651"/>
        <dbReference type="ChEBI" id="CHEBI:57540"/>
        <dbReference type="ChEBI" id="CHEBI:57945"/>
        <dbReference type="EC" id="1.1.1.27"/>
    </reaction>
</comment>
<feature type="binding site" evidence="7">
    <location>
        <position position="171"/>
    </location>
    <ligand>
        <name>beta-D-fructose 1,6-bisphosphate</name>
        <dbReference type="ChEBI" id="CHEBI:32966"/>
        <note>allosteric activator</note>
    </ligand>
</feature>
<keyword evidence="4 7" id="KW-0560">Oxidoreductase</keyword>
<dbReference type="FunFam" id="3.40.50.720:FF:000018">
    <property type="entry name" value="Malate dehydrogenase"/>
    <property type="match status" value="1"/>
</dbReference>
<dbReference type="PANTHER" id="PTHR43128">
    <property type="entry name" value="L-2-HYDROXYCARBOXYLATE DEHYDROGENASE (NAD(P)(+))"/>
    <property type="match status" value="1"/>
</dbReference>
<dbReference type="PROSITE" id="PS00064">
    <property type="entry name" value="L_LDH"/>
    <property type="match status" value="1"/>
</dbReference>
<comment type="subcellular location">
    <subcellularLocation>
        <location evidence="7">Cytoplasm</location>
    </subcellularLocation>
</comment>
<comment type="subunit">
    <text evidence="7">Homotetramer.</text>
</comment>
<dbReference type="Gene3D" id="3.90.110.10">
    <property type="entry name" value="Lactate dehydrogenase/glycoside hydrolase, family 4, C-terminal"/>
    <property type="match status" value="1"/>
</dbReference>
<dbReference type="PRINTS" id="PR00086">
    <property type="entry name" value="LLDHDRGNASE"/>
</dbReference>
<keyword evidence="5 7" id="KW-0520">NAD</keyword>
<dbReference type="GO" id="GO:0004459">
    <property type="term" value="F:L-lactate dehydrogenase (NAD+) activity"/>
    <property type="evidence" value="ECO:0007669"/>
    <property type="project" value="UniProtKB-UniRule"/>
</dbReference>
<organism evidence="12 13">
    <name type="scientific">Candidatus Acutalibacter pullistercoris</name>
    <dbReference type="NCBI Taxonomy" id="2838418"/>
    <lineage>
        <taxon>Bacteria</taxon>
        <taxon>Bacillati</taxon>
        <taxon>Bacillota</taxon>
        <taxon>Clostridia</taxon>
        <taxon>Eubacteriales</taxon>
        <taxon>Acutalibacteraceae</taxon>
        <taxon>Acutalibacter</taxon>
    </lineage>
</organism>
<feature type="binding site" evidence="7">
    <location>
        <position position="42"/>
    </location>
    <ligand>
        <name>NAD(+)</name>
        <dbReference type="ChEBI" id="CHEBI:57540"/>
    </ligand>
</feature>
<feature type="binding site" evidence="7">
    <location>
        <begin position="121"/>
        <end position="123"/>
    </location>
    <ligand>
        <name>NAD(+)</name>
        <dbReference type="ChEBI" id="CHEBI:57540"/>
    </ligand>
</feature>
<comment type="pathway">
    <text evidence="1 7">Fermentation; pyruvate fermentation to lactate; (S)-lactate from pyruvate: step 1/1.</text>
</comment>
<proteinExistence type="inferred from homology"/>
<feature type="binding site" evidence="7">
    <location>
        <begin position="151"/>
        <end position="154"/>
    </location>
    <ligand>
        <name>substrate</name>
    </ligand>
</feature>
<evidence type="ECO:0000256" key="4">
    <source>
        <dbReference type="ARBA" id="ARBA00023002"/>
    </source>
</evidence>
<dbReference type="EMBL" id="DXDU01000034">
    <property type="protein sequence ID" value="HIY25991.1"/>
    <property type="molecule type" value="Genomic_DNA"/>
</dbReference>
<feature type="binding site" evidence="7">
    <location>
        <position position="16"/>
    </location>
    <ligand>
        <name>NAD(+)</name>
        <dbReference type="ChEBI" id="CHEBI:57540"/>
    </ligand>
</feature>
<reference evidence="12" key="2">
    <citation type="submission" date="2021-04" db="EMBL/GenBank/DDBJ databases">
        <authorList>
            <person name="Gilroy R."/>
        </authorList>
    </citation>
    <scope>NUCLEOTIDE SEQUENCE</scope>
    <source>
        <strain evidence="12">1282</strain>
    </source>
</reference>
<keyword evidence="7" id="KW-0963">Cytoplasm</keyword>
<dbReference type="GO" id="GO:0005737">
    <property type="term" value="C:cytoplasm"/>
    <property type="evidence" value="ECO:0007669"/>
    <property type="project" value="UniProtKB-SubCell"/>
</dbReference>
<feature type="binding site" evidence="7 9">
    <location>
        <position position="37"/>
    </location>
    <ligand>
        <name>NAD(+)</name>
        <dbReference type="ChEBI" id="CHEBI:57540"/>
    </ligand>
</feature>
<evidence type="ECO:0000256" key="7">
    <source>
        <dbReference type="HAMAP-Rule" id="MF_00488"/>
    </source>
</evidence>
<dbReference type="NCBIfam" id="TIGR01771">
    <property type="entry name" value="L-LDH-NAD"/>
    <property type="match status" value="1"/>
</dbReference>
<dbReference type="PIRSF" id="PIRSF000102">
    <property type="entry name" value="Lac_mal_DH"/>
    <property type="match status" value="1"/>
</dbReference>
<accession>A0A9D2C0G1</accession>
<dbReference type="HAMAP" id="MF_00488">
    <property type="entry name" value="Lactate_dehydrog"/>
    <property type="match status" value="1"/>
</dbReference>
<dbReference type="InterPro" id="IPR015955">
    <property type="entry name" value="Lactate_DH/Glyco_Ohase_4_C"/>
</dbReference>
<dbReference type="AlphaFoldDB" id="A0A9D2C0G1"/>
<dbReference type="InterPro" id="IPR001557">
    <property type="entry name" value="L-lactate/malate_DH"/>
</dbReference>
<dbReference type="InterPro" id="IPR018177">
    <property type="entry name" value="L-lactate_DH_AS"/>
</dbReference>
<sequence>MNLNKRKVVLVGTGMVGMSFAYSALNQGLCDELVLVDVDRRRAQGEAMDLNHGVAFAPSSMKIYAGEYDDCSDADVVVICAGVSQKPGESRLDLLKRNASVFQSIIEPVVHSGFGGIFLVATNPVDIMTRVTYELSGFNPKRVFGSGTTLDTARLRYLLGDYFTVDPRNVHAYVVGEHGDSEFVPWSQAMVATKSVMDICEQSQGKFCLEEMQKISVEVRDAAQRIIEAKRATYYGIGMSLVRIVRAVLSNENSVLTVSARLWGQYGQKDVYAGVPCIVNRNGVDRVLELNLTQEEREKFAASCRILQENYEGLQL</sequence>
<dbReference type="CDD" id="cd05291">
    <property type="entry name" value="HicDH_like"/>
    <property type="match status" value="1"/>
</dbReference>